<accession>A0ABT8YTR6</accession>
<evidence type="ECO:0000313" key="1">
    <source>
        <dbReference type="EMBL" id="MDO6967098.1"/>
    </source>
</evidence>
<comment type="caution">
    <text evidence="1">The sequence shown here is derived from an EMBL/GenBank/DDBJ whole genome shotgun (WGS) entry which is preliminary data.</text>
</comment>
<proteinExistence type="predicted"/>
<gene>
    <name evidence="1" type="ORF">Q4481_24345</name>
</gene>
<dbReference type="RefSeq" id="WP_304379028.1">
    <property type="nucleotide sequence ID" value="NZ_JAUOZU010000029.1"/>
</dbReference>
<evidence type="ECO:0000313" key="2">
    <source>
        <dbReference type="Proteomes" id="UP001174932"/>
    </source>
</evidence>
<organism evidence="1 2">
    <name type="scientific">Rhizobium alvei</name>
    <dbReference type="NCBI Taxonomy" id="1132659"/>
    <lineage>
        <taxon>Bacteria</taxon>
        <taxon>Pseudomonadati</taxon>
        <taxon>Pseudomonadota</taxon>
        <taxon>Alphaproteobacteria</taxon>
        <taxon>Hyphomicrobiales</taxon>
        <taxon>Rhizobiaceae</taxon>
        <taxon>Rhizobium/Agrobacterium group</taxon>
        <taxon>Rhizobium</taxon>
    </lineage>
</organism>
<reference evidence="1" key="2">
    <citation type="submission" date="2023-07" db="EMBL/GenBank/DDBJ databases">
        <authorList>
            <person name="Shen H."/>
        </authorList>
    </citation>
    <scope>NUCLEOTIDE SEQUENCE</scope>
    <source>
        <strain evidence="1">TNR-22</strain>
    </source>
</reference>
<keyword evidence="2" id="KW-1185">Reference proteome</keyword>
<sequence>MDMLVQQKVLLRFECRMARHEFAERTIVVSPGFQEWVKAELNLMTAIDPAEVSPSEQVYILFKRFVLGKSMRTGRLFHRMKPLDGNHDIYELKTPDIRIFGWFYRKDFFVAAFGANIEQLKGTGMYGTYRDLAVAFRDNLPLNEPKALYGAGENDVVSV</sequence>
<protein>
    <submittedName>
        <fullName evidence="1">Uncharacterized protein</fullName>
    </submittedName>
</protein>
<dbReference type="Proteomes" id="UP001174932">
    <property type="component" value="Unassembled WGS sequence"/>
</dbReference>
<name>A0ABT8YTR6_9HYPH</name>
<dbReference type="EMBL" id="JAUOZU010000029">
    <property type="protein sequence ID" value="MDO6967098.1"/>
    <property type="molecule type" value="Genomic_DNA"/>
</dbReference>
<reference evidence="1" key="1">
    <citation type="journal article" date="2015" name="Int. J. Syst. Evol. Microbiol.">
        <title>Rhizobium alvei sp. nov., isolated from a freshwater river.</title>
        <authorList>
            <person name="Sheu S.Y."/>
            <person name="Huang H.W."/>
            <person name="Young C.C."/>
            <person name="Chen W.M."/>
        </authorList>
    </citation>
    <scope>NUCLEOTIDE SEQUENCE</scope>
    <source>
        <strain evidence="1">TNR-22</strain>
    </source>
</reference>